<dbReference type="Pfam" id="PF04221">
    <property type="entry name" value="RelB"/>
    <property type="match status" value="1"/>
</dbReference>
<evidence type="ECO:0000313" key="1">
    <source>
        <dbReference type="EMBL" id="MDB8004932.1"/>
    </source>
</evidence>
<reference evidence="1" key="1">
    <citation type="submission" date="2023-01" db="EMBL/GenBank/DDBJ databases">
        <title>Human gut microbiome strain richness.</title>
        <authorList>
            <person name="Chen-Liaw A."/>
        </authorList>
    </citation>
    <scope>NUCLEOTIDE SEQUENCE</scope>
    <source>
        <strain evidence="1">1001283st1_G1_1001283B150217_161031</strain>
    </source>
</reference>
<protein>
    <submittedName>
        <fullName evidence="1">Type II toxin-antitoxin system RelB/DinJ family antitoxin</fullName>
    </submittedName>
</protein>
<proteinExistence type="predicted"/>
<dbReference type="EMBL" id="JAQLXW010000033">
    <property type="protein sequence ID" value="MDB8004932.1"/>
    <property type="molecule type" value="Genomic_DNA"/>
</dbReference>
<dbReference type="GO" id="GO:0006355">
    <property type="term" value="P:regulation of DNA-templated transcription"/>
    <property type="evidence" value="ECO:0007669"/>
    <property type="project" value="InterPro"/>
</dbReference>
<evidence type="ECO:0000313" key="2">
    <source>
        <dbReference type="Proteomes" id="UP001210809"/>
    </source>
</evidence>
<dbReference type="NCBIfam" id="TIGR02384">
    <property type="entry name" value="RelB_DinJ"/>
    <property type="match status" value="1"/>
</dbReference>
<name>A0AAW6CZL9_9FIRM</name>
<dbReference type="Gene3D" id="1.10.1220.10">
    <property type="entry name" value="Met repressor-like"/>
    <property type="match status" value="1"/>
</dbReference>
<gene>
    <name evidence="1" type="ORF">PNE09_12805</name>
</gene>
<sequence length="102" mass="11640">MARTANVFARVEPEIKEEAEHILDCLGIPMSNAVGMFLRQVVLQKGIPFDVKLPVNDSILMMDSLSREQLYAELEKSMEDIRAGRVHTIDEVEAEIRRELDK</sequence>
<dbReference type="Proteomes" id="UP001210809">
    <property type="component" value="Unassembled WGS sequence"/>
</dbReference>
<dbReference type="InterPro" id="IPR007337">
    <property type="entry name" value="RelB/DinJ"/>
</dbReference>
<comment type="caution">
    <text evidence="1">The sequence shown here is derived from an EMBL/GenBank/DDBJ whole genome shotgun (WGS) entry which is preliminary data.</text>
</comment>
<dbReference type="AlphaFoldDB" id="A0AAW6CZL9"/>
<dbReference type="InterPro" id="IPR013321">
    <property type="entry name" value="Arc_rbn_hlx_hlx"/>
</dbReference>
<accession>A0AAW6CZL9</accession>
<organism evidence="1 2">
    <name type="scientific">[Eubacterium] siraeum</name>
    <dbReference type="NCBI Taxonomy" id="39492"/>
    <lineage>
        <taxon>Bacteria</taxon>
        <taxon>Bacillati</taxon>
        <taxon>Bacillota</taxon>
        <taxon>Clostridia</taxon>
        <taxon>Eubacteriales</taxon>
        <taxon>Oscillospiraceae</taxon>
        <taxon>Oscillospiraceae incertae sedis</taxon>
    </lineage>
</organism>